<dbReference type="Proteomes" id="UP000285301">
    <property type="component" value="Unassembled WGS sequence"/>
</dbReference>
<keyword evidence="3" id="KW-1185">Reference proteome</keyword>
<dbReference type="SUPFAM" id="SSF54695">
    <property type="entry name" value="POZ domain"/>
    <property type="match status" value="1"/>
</dbReference>
<name>A0A3S3NTY2_9ACAR</name>
<feature type="non-terminal residue" evidence="2">
    <location>
        <position position="80"/>
    </location>
</feature>
<dbReference type="GO" id="GO:0006511">
    <property type="term" value="P:ubiquitin-dependent protein catabolic process"/>
    <property type="evidence" value="ECO:0007669"/>
    <property type="project" value="InterPro"/>
</dbReference>
<dbReference type="InterPro" id="IPR016073">
    <property type="entry name" value="Skp1_comp_POZ"/>
</dbReference>
<dbReference type="AlphaFoldDB" id="A0A3S3NTY2"/>
<sequence length="80" mass="9498">MEQVKLITLDGYEIKLDKNAAILSDVLAHFINQNKVIIQIRANKNIIEKMVEWLMRHRDLTKRNLDYSENEENKDNNDDN</sequence>
<protein>
    <recommendedName>
        <fullName evidence="1">SKP1 component POZ domain-containing protein</fullName>
    </recommendedName>
</protein>
<evidence type="ECO:0000313" key="3">
    <source>
        <dbReference type="Proteomes" id="UP000285301"/>
    </source>
</evidence>
<proteinExistence type="predicted"/>
<dbReference type="Gene3D" id="3.30.710.10">
    <property type="entry name" value="Potassium Channel Kv1.1, Chain A"/>
    <property type="match status" value="1"/>
</dbReference>
<comment type="caution">
    <text evidence="2">The sequence shown here is derived from an EMBL/GenBank/DDBJ whole genome shotgun (WGS) entry which is preliminary data.</text>
</comment>
<evidence type="ECO:0000259" key="1">
    <source>
        <dbReference type="Pfam" id="PF03931"/>
    </source>
</evidence>
<reference evidence="2 3" key="1">
    <citation type="journal article" date="2018" name="Gigascience">
        <title>Genomes of trombidid mites reveal novel predicted allergens and laterally-transferred genes associated with secondary metabolism.</title>
        <authorList>
            <person name="Dong X."/>
            <person name="Chaisiri K."/>
            <person name="Xia D."/>
            <person name="Armstrong S.D."/>
            <person name="Fang Y."/>
            <person name="Donnelly M.J."/>
            <person name="Kadowaki T."/>
            <person name="McGarry J.W."/>
            <person name="Darby A.C."/>
            <person name="Makepeace B.L."/>
        </authorList>
    </citation>
    <scope>NUCLEOTIDE SEQUENCE [LARGE SCALE GENOMIC DNA]</scope>
    <source>
        <strain evidence="2">UoL-WK</strain>
    </source>
</reference>
<accession>A0A3S3NTY2</accession>
<dbReference type="EMBL" id="NCKU01020739">
    <property type="protein sequence ID" value="RWR98575.1"/>
    <property type="molecule type" value="Genomic_DNA"/>
</dbReference>
<gene>
    <name evidence="2" type="ORF">B4U79_19252</name>
</gene>
<evidence type="ECO:0000313" key="2">
    <source>
        <dbReference type="EMBL" id="RWR98575.1"/>
    </source>
</evidence>
<feature type="domain" description="SKP1 component POZ" evidence="1">
    <location>
        <begin position="3"/>
        <end position="59"/>
    </location>
</feature>
<dbReference type="Pfam" id="PF03931">
    <property type="entry name" value="Skp1_POZ"/>
    <property type="match status" value="1"/>
</dbReference>
<dbReference type="InterPro" id="IPR011333">
    <property type="entry name" value="SKP1/BTB/POZ_sf"/>
</dbReference>
<organism evidence="2 3">
    <name type="scientific">Dinothrombium tinctorium</name>
    <dbReference type="NCBI Taxonomy" id="1965070"/>
    <lineage>
        <taxon>Eukaryota</taxon>
        <taxon>Metazoa</taxon>
        <taxon>Ecdysozoa</taxon>
        <taxon>Arthropoda</taxon>
        <taxon>Chelicerata</taxon>
        <taxon>Arachnida</taxon>
        <taxon>Acari</taxon>
        <taxon>Acariformes</taxon>
        <taxon>Trombidiformes</taxon>
        <taxon>Prostigmata</taxon>
        <taxon>Anystina</taxon>
        <taxon>Parasitengona</taxon>
        <taxon>Trombidioidea</taxon>
        <taxon>Trombidiidae</taxon>
        <taxon>Dinothrombium</taxon>
    </lineage>
</organism>